<organism evidence="2 3">
    <name type="scientific">Hymenobacter terrestris</name>
    <dbReference type="NCBI Taxonomy" id="2748310"/>
    <lineage>
        <taxon>Bacteria</taxon>
        <taxon>Pseudomonadati</taxon>
        <taxon>Bacteroidota</taxon>
        <taxon>Cytophagia</taxon>
        <taxon>Cytophagales</taxon>
        <taxon>Hymenobacteraceae</taxon>
        <taxon>Hymenobacter</taxon>
    </lineage>
</organism>
<evidence type="ECO:0000313" key="2">
    <source>
        <dbReference type="EMBL" id="NVO85823.1"/>
    </source>
</evidence>
<keyword evidence="1" id="KW-1133">Transmembrane helix</keyword>
<evidence type="ECO:0000313" key="3">
    <source>
        <dbReference type="Proteomes" id="UP000626554"/>
    </source>
</evidence>
<keyword evidence="1" id="KW-0812">Transmembrane</keyword>
<sequence length="133" mass="15532">MTTSQFIFLLVVLAIPAAMAYSVYRKKRWFQTHGVLVTGTVLKLVEDEADHETTAHYPVIRFLTEQHGWIVARYNVDRYPARYQVNQLVQLRYDPRYPTVFLIGAEPFGVRDWWPYALFAAIICCGFYVSLNH</sequence>
<proteinExistence type="predicted"/>
<reference evidence="2 3" key="1">
    <citation type="submission" date="2020-05" db="EMBL/GenBank/DDBJ databases">
        <title>Hymenobacter terrestris sp. nov. and Hymenobacter lapidiphilus sp. nov., isolated from regoliths in Antarctica.</title>
        <authorList>
            <person name="Sedlacek I."/>
            <person name="Pantucek R."/>
            <person name="Zeman M."/>
            <person name="Holochova P."/>
            <person name="Kralova S."/>
            <person name="Stankova E."/>
            <person name="Sedo O."/>
            <person name="Micenkova L."/>
            <person name="Svec P."/>
            <person name="Gupta V."/>
            <person name="Sood U."/>
            <person name="Korpole U.S."/>
            <person name="Lal R."/>
        </authorList>
    </citation>
    <scope>NUCLEOTIDE SEQUENCE [LARGE SCALE GENOMIC DNA]</scope>
    <source>
        <strain evidence="2 3">P5252</strain>
    </source>
</reference>
<name>A0ABX2Q4C7_9BACT</name>
<dbReference type="RefSeq" id="WP_176900548.1">
    <property type="nucleotide sequence ID" value="NZ_JABKAV010000043.1"/>
</dbReference>
<evidence type="ECO:0000256" key="1">
    <source>
        <dbReference type="SAM" id="Phobius"/>
    </source>
</evidence>
<feature type="transmembrane region" description="Helical" evidence="1">
    <location>
        <begin position="113"/>
        <end position="131"/>
    </location>
</feature>
<gene>
    <name evidence="2" type="ORF">HW556_13115</name>
</gene>
<dbReference type="EMBL" id="JABKAV010000043">
    <property type="protein sequence ID" value="NVO85823.1"/>
    <property type="molecule type" value="Genomic_DNA"/>
</dbReference>
<dbReference type="Proteomes" id="UP000626554">
    <property type="component" value="Unassembled WGS sequence"/>
</dbReference>
<accession>A0ABX2Q4C7</accession>
<protein>
    <submittedName>
        <fullName evidence="2">DUF3592 domain-containing protein</fullName>
    </submittedName>
</protein>
<keyword evidence="3" id="KW-1185">Reference proteome</keyword>
<comment type="caution">
    <text evidence="2">The sequence shown here is derived from an EMBL/GenBank/DDBJ whole genome shotgun (WGS) entry which is preliminary data.</text>
</comment>
<keyword evidence="1" id="KW-0472">Membrane</keyword>